<dbReference type="NCBIfam" id="TIGR00765">
    <property type="entry name" value="yihY_not_rbn"/>
    <property type="match status" value="1"/>
</dbReference>
<evidence type="ECO:0000256" key="6">
    <source>
        <dbReference type="SAM" id="Phobius"/>
    </source>
</evidence>
<dbReference type="Proteomes" id="UP000199400">
    <property type="component" value="Unassembled WGS sequence"/>
</dbReference>
<evidence type="ECO:0000256" key="2">
    <source>
        <dbReference type="ARBA" id="ARBA00022475"/>
    </source>
</evidence>
<reference evidence="8" key="1">
    <citation type="submission" date="2016-10" db="EMBL/GenBank/DDBJ databases">
        <authorList>
            <person name="Varghese N."/>
            <person name="Submissions S."/>
        </authorList>
    </citation>
    <scope>NUCLEOTIDE SEQUENCE [LARGE SCALE GENOMIC DNA]</scope>
    <source>
        <strain evidence="8">ATCC 25963</strain>
    </source>
</reference>
<sequence>MRTLRKIFLLLKDAALEFTREDPFTQAGALSYYTMLSLAPFLLLLVAVVGLIYGEEAARGEVVDRLAHLIGGEAAGLAQDILAHAHKAGGGLLSAVISGVVMLVGATTAFGQLQSALDHIWSATPSQAGWRNTLRGRLLGLVLILALGAAVVALLVAGSIVSGLSALPGFEGLGWFWRLVDLGVSLTVMTGLFALLFKLLPNAEVRWREVAIGAATTSLLFTVGQWAIGVYLGRAAVGSAYGAAGSVVVLMAWVYYSSLIVLFGAEITQVHARRSGRAIVSRGQQEVRQVPAGAVTSHS</sequence>
<keyword evidence="8" id="KW-1185">Reference proteome</keyword>
<feature type="transmembrane region" description="Helical" evidence="6">
    <location>
        <begin position="138"/>
        <end position="163"/>
    </location>
</feature>
<dbReference type="RefSeq" id="WP_170135916.1">
    <property type="nucleotide sequence ID" value="NZ_FOMX01000003.1"/>
</dbReference>
<comment type="subcellular location">
    <subcellularLocation>
        <location evidence="1">Cell membrane</location>
        <topology evidence="1">Multi-pass membrane protein</topology>
    </subcellularLocation>
</comment>
<dbReference type="AlphaFoldDB" id="A0A1I1U6I0"/>
<evidence type="ECO:0000256" key="5">
    <source>
        <dbReference type="ARBA" id="ARBA00023136"/>
    </source>
</evidence>
<accession>A0A1I1U6I0</accession>
<dbReference type="PIRSF" id="PIRSF035875">
    <property type="entry name" value="RNase_BN"/>
    <property type="match status" value="1"/>
</dbReference>
<keyword evidence="3 6" id="KW-0812">Transmembrane</keyword>
<gene>
    <name evidence="7" type="ORF">SAMN02745121_01013</name>
</gene>
<keyword evidence="5 6" id="KW-0472">Membrane</keyword>
<evidence type="ECO:0000256" key="3">
    <source>
        <dbReference type="ARBA" id="ARBA00022692"/>
    </source>
</evidence>
<dbReference type="EMBL" id="FOMX01000003">
    <property type="protein sequence ID" value="SFD66387.1"/>
    <property type="molecule type" value="Genomic_DNA"/>
</dbReference>
<keyword evidence="4 6" id="KW-1133">Transmembrane helix</keyword>
<evidence type="ECO:0000256" key="1">
    <source>
        <dbReference type="ARBA" id="ARBA00004651"/>
    </source>
</evidence>
<feature type="transmembrane region" description="Helical" evidence="6">
    <location>
        <begin position="30"/>
        <end position="53"/>
    </location>
</feature>
<name>A0A1I1U6I0_9BACT</name>
<feature type="transmembrane region" description="Helical" evidence="6">
    <location>
        <begin position="92"/>
        <end position="117"/>
    </location>
</feature>
<feature type="transmembrane region" description="Helical" evidence="6">
    <location>
        <begin position="175"/>
        <end position="197"/>
    </location>
</feature>
<evidence type="ECO:0000313" key="7">
    <source>
        <dbReference type="EMBL" id="SFD66387.1"/>
    </source>
</evidence>
<protein>
    <submittedName>
        <fullName evidence="7">Membrane protein</fullName>
    </submittedName>
</protein>
<keyword evidence="2" id="KW-1003">Cell membrane</keyword>
<dbReference type="PANTHER" id="PTHR30213">
    <property type="entry name" value="INNER MEMBRANE PROTEIN YHJD"/>
    <property type="match status" value="1"/>
</dbReference>
<feature type="transmembrane region" description="Helical" evidence="6">
    <location>
        <begin position="240"/>
        <end position="265"/>
    </location>
</feature>
<dbReference type="PANTHER" id="PTHR30213:SF1">
    <property type="entry name" value="INNER MEMBRANE PROTEIN YHJD"/>
    <property type="match status" value="1"/>
</dbReference>
<evidence type="ECO:0000313" key="8">
    <source>
        <dbReference type="Proteomes" id="UP000199400"/>
    </source>
</evidence>
<evidence type="ECO:0000256" key="4">
    <source>
        <dbReference type="ARBA" id="ARBA00022989"/>
    </source>
</evidence>
<organism evidence="7 8">
    <name type="scientific">Nannocystis exedens</name>
    <dbReference type="NCBI Taxonomy" id="54"/>
    <lineage>
        <taxon>Bacteria</taxon>
        <taxon>Pseudomonadati</taxon>
        <taxon>Myxococcota</taxon>
        <taxon>Polyangia</taxon>
        <taxon>Nannocystales</taxon>
        <taxon>Nannocystaceae</taxon>
        <taxon>Nannocystis</taxon>
    </lineage>
</organism>
<proteinExistence type="predicted"/>
<dbReference type="InterPro" id="IPR017039">
    <property type="entry name" value="Virul_fac_BrkB"/>
</dbReference>
<feature type="transmembrane region" description="Helical" evidence="6">
    <location>
        <begin position="209"/>
        <end position="228"/>
    </location>
</feature>
<dbReference type="Pfam" id="PF03631">
    <property type="entry name" value="Virul_fac_BrkB"/>
    <property type="match status" value="1"/>
</dbReference>
<dbReference type="STRING" id="54.SAMN02745121_01013"/>
<dbReference type="GO" id="GO:0005886">
    <property type="term" value="C:plasma membrane"/>
    <property type="evidence" value="ECO:0007669"/>
    <property type="project" value="UniProtKB-SubCell"/>
</dbReference>